<dbReference type="EMBL" id="JAAMOX010000001">
    <property type="protein sequence ID" value="NIH53100.1"/>
    <property type="molecule type" value="Genomic_DNA"/>
</dbReference>
<dbReference type="InterPro" id="IPR000092">
    <property type="entry name" value="Polyprenyl_synt"/>
</dbReference>
<reference evidence="7 8" key="1">
    <citation type="submission" date="2020-02" db="EMBL/GenBank/DDBJ databases">
        <title>Sequencing the genomes of 1000 actinobacteria strains.</title>
        <authorList>
            <person name="Klenk H.-P."/>
        </authorList>
    </citation>
    <scope>NUCLEOTIDE SEQUENCE [LARGE SCALE GENOMIC DNA]</scope>
    <source>
        <strain evidence="7 8">DSM 27960</strain>
    </source>
</reference>
<dbReference type="PANTHER" id="PTHR12001:SF85">
    <property type="entry name" value="SHORT CHAIN ISOPRENYL DIPHOSPHATE SYNTHASE"/>
    <property type="match status" value="1"/>
</dbReference>
<dbReference type="EC" id="2.5.1.1" evidence="7"/>
<dbReference type="AlphaFoldDB" id="A0A7X5QZW8"/>
<evidence type="ECO:0000256" key="6">
    <source>
        <dbReference type="RuleBase" id="RU004466"/>
    </source>
</evidence>
<keyword evidence="8" id="KW-1185">Reference proteome</keyword>
<proteinExistence type="inferred from homology"/>
<dbReference type="RefSeq" id="WP_167148434.1">
    <property type="nucleotide sequence ID" value="NZ_JAAMOX010000001.1"/>
</dbReference>
<evidence type="ECO:0000313" key="8">
    <source>
        <dbReference type="Proteomes" id="UP000541033"/>
    </source>
</evidence>
<dbReference type="EC" id="2.5.1.29" evidence="7"/>
<sequence>MSQSPRLLDLIQDCLDDFIDERSSILADIGPDATPLVEHSRDFLRGGKRFRALFAYWGWSGIVEHRSDQPFVGSSVSDSPDALASDPAAATAVAMERDRAAVIQVASALELFHAAALVHDDVIDNSDTRRGTPSAHKRFELTHRNGNWRGNPEEFGRSSAILLGDLLQFWSDELLSDGILELSNTEWARRSRLHFNQMRTDVGAGQYLDLLEEQIWGNASHDEQLERSTRVLVYKSAKYSVEAPLLIGSALGGATDDQEDALSNFGLPLGVAYQLRDDVLGVFGDSEVTGKPSGDDLREGKQTVLIALTRRNLPGNQRRLFDELIGDPTLDLNQITLLQNTITDSGALDAVEKMIDDNVDRAQQALRAAPIGPVTARQLAALAKKVTNRSF</sequence>
<comment type="similarity">
    <text evidence="2 6">Belongs to the FPP/GGPP synthase family.</text>
</comment>
<dbReference type="GO" id="GO:0046872">
    <property type="term" value="F:metal ion binding"/>
    <property type="evidence" value="ECO:0007669"/>
    <property type="project" value="UniProtKB-KW"/>
</dbReference>
<dbReference type="GO" id="GO:0004161">
    <property type="term" value="F:dimethylallyltranstransferase activity"/>
    <property type="evidence" value="ECO:0007669"/>
    <property type="project" value="UniProtKB-EC"/>
</dbReference>
<dbReference type="Gene3D" id="1.10.600.10">
    <property type="entry name" value="Farnesyl Diphosphate Synthase"/>
    <property type="match status" value="1"/>
</dbReference>
<evidence type="ECO:0000256" key="1">
    <source>
        <dbReference type="ARBA" id="ARBA00001946"/>
    </source>
</evidence>
<dbReference type="Proteomes" id="UP000541033">
    <property type="component" value="Unassembled WGS sequence"/>
</dbReference>
<dbReference type="PROSITE" id="PS00723">
    <property type="entry name" value="POLYPRENYL_SYNTHASE_1"/>
    <property type="match status" value="1"/>
</dbReference>
<dbReference type="GO" id="GO:0004311">
    <property type="term" value="F:geranylgeranyl diphosphate synthase activity"/>
    <property type="evidence" value="ECO:0007669"/>
    <property type="project" value="UniProtKB-EC"/>
</dbReference>
<evidence type="ECO:0000256" key="3">
    <source>
        <dbReference type="ARBA" id="ARBA00022679"/>
    </source>
</evidence>
<dbReference type="Pfam" id="PF00348">
    <property type="entry name" value="polyprenyl_synt"/>
    <property type="match status" value="1"/>
</dbReference>
<dbReference type="InterPro" id="IPR033749">
    <property type="entry name" value="Polyprenyl_synt_CS"/>
</dbReference>
<evidence type="ECO:0000256" key="4">
    <source>
        <dbReference type="ARBA" id="ARBA00022723"/>
    </source>
</evidence>
<name>A0A7X5QZW8_9MICO</name>
<keyword evidence="3 6" id="KW-0808">Transferase</keyword>
<dbReference type="PANTHER" id="PTHR12001">
    <property type="entry name" value="GERANYLGERANYL PYROPHOSPHATE SYNTHASE"/>
    <property type="match status" value="1"/>
</dbReference>
<dbReference type="GO" id="GO:0008299">
    <property type="term" value="P:isoprenoid biosynthetic process"/>
    <property type="evidence" value="ECO:0007669"/>
    <property type="project" value="InterPro"/>
</dbReference>
<dbReference type="SUPFAM" id="SSF48576">
    <property type="entry name" value="Terpenoid synthases"/>
    <property type="match status" value="1"/>
</dbReference>
<dbReference type="GO" id="GO:0004337">
    <property type="term" value="F:(2E,6E)-farnesyl diphosphate synthase activity"/>
    <property type="evidence" value="ECO:0007669"/>
    <property type="project" value="UniProtKB-EC"/>
</dbReference>
<dbReference type="CDD" id="cd00685">
    <property type="entry name" value="Trans_IPPS_HT"/>
    <property type="match status" value="1"/>
</dbReference>
<evidence type="ECO:0000313" key="7">
    <source>
        <dbReference type="EMBL" id="NIH53100.1"/>
    </source>
</evidence>
<accession>A0A7X5QZW8</accession>
<dbReference type="SFLD" id="SFLDS00005">
    <property type="entry name" value="Isoprenoid_Synthase_Type_I"/>
    <property type="match status" value="1"/>
</dbReference>
<protein>
    <submittedName>
        <fullName evidence="7">Geranylgeranyl diphosphate synthase type I</fullName>
        <ecNumber evidence="7">2.5.1.1</ecNumber>
        <ecNumber evidence="7">2.5.1.10</ecNumber>
        <ecNumber evidence="7">2.5.1.29</ecNumber>
    </submittedName>
</protein>
<dbReference type="EC" id="2.5.1.10" evidence="7"/>
<comment type="cofactor">
    <cofactor evidence="1">
        <name>Mg(2+)</name>
        <dbReference type="ChEBI" id="CHEBI:18420"/>
    </cofactor>
</comment>
<evidence type="ECO:0000256" key="5">
    <source>
        <dbReference type="ARBA" id="ARBA00022842"/>
    </source>
</evidence>
<keyword evidence="4" id="KW-0479">Metal-binding</keyword>
<dbReference type="PROSITE" id="PS00444">
    <property type="entry name" value="POLYPRENYL_SYNTHASE_2"/>
    <property type="match status" value="1"/>
</dbReference>
<gene>
    <name evidence="7" type="ORF">FHX76_000968</name>
</gene>
<comment type="caution">
    <text evidence="7">The sequence shown here is derived from an EMBL/GenBank/DDBJ whole genome shotgun (WGS) entry which is preliminary data.</text>
</comment>
<evidence type="ECO:0000256" key="2">
    <source>
        <dbReference type="ARBA" id="ARBA00006706"/>
    </source>
</evidence>
<organism evidence="7 8">
    <name type="scientific">Lysinibacter cavernae</name>
    <dbReference type="NCBI Taxonomy" id="1640652"/>
    <lineage>
        <taxon>Bacteria</taxon>
        <taxon>Bacillati</taxon>
        <taxon>Actinomycetota</taxon>
        <taxon>Actinomycetes</taxon>
        <taxon>Micrococcales</taxon>
        <taxon>Microbacteriaceae</taxon>
        <taxon>Lysinibacter</taxon>
    </lineage>
</organism>
<dbReference type="InterPro" id="IPR008949">
    <property type="entry name" value="Isoprenoid_synthase_dom_sf"/>
</dbReference>
<keyword evidence="5" id="KW-0460">Magnesium</keyword>